<name>A0AAE4K9A1_9BURK</name>
<organism evidence="1">
    <name type="scientific">Herbaspirillum huttiense subsp. nephrolepidis</name>
    <dbReference type="NCBI Taxonomy" id="3075126"/>
    <lineage>
        <taxon>Bacteria</taxon>
        <taxon>Pseudomonadati</taxon>
        <taxon>Pseudomonadota</taxon>
        <taxon>Betaproteobacteria</taxon>
        <taxon>Burkholderiales</taxon>
        <taxon>Oxalobacteraceae</taxon>
        <taxon>Herbaspirillum</taxon>
    </lineage>
</organism>
<accession>A0AAE4K9A1</accession>
<dbReference type="EMBL" id="JAVRAA010000009">
    <property type="protein sequence ID" value="MDT0338585.1"/>
    <property type="molecule type" value="Genomic_DNA"/>
</dbReference>
<comment type="caution">
    <text evidence="1">The sequence shown here is derived from an EMBL/GenBank/DDBJ whole genome shotgun (WGS) entry which is preliminary data.</text>
</comment>
<gene>
    <name evidence="1" type="ORF">RJN63_17220</name>
</gene>
<proteinExistence type="predicted"/>
<reference evidence="1" key="1">
    <citation type="submission" date="2023-02" db="EMBL/GenBank/DDBJ databases">
        <title>Description of Herbaspirillum huttiense subsp. nephrolepsisexaltata and Herbaspirillum huttiense subsp. lycopersicon.</title>
        <authorList>
            <person name="Poudel M."/>
            <person name="Sharma A."/>
            <person name="Goss E."/>
            <person name="Tapia J.H."/>
            <person name="Harmon C.M."/>
            <person name="Jones J.B."/>
        </authorList>
    </citation>
    <scope>NUCLEOTIDE SEQUENCE</scope>
    <source>
        <strain evidence="1">NC40101</strain>
    </source>
</reference>
<dbReference type="AlphaFoldDB" id="A0AAE4K9A1"/>
<dbReference type="RefSeq" id="WP_310838061.1">
    <property type="nucleotide sequence ID" value="NZ_JAVLSM010000010.1"/>
</dbReference>
<protein>
    <submittedName>
        <fullName evidence="1">Uncharacterized protein</fullName>
    </submittedName>
</protein>
<sequence>MTTEELHAMVQELNFIIGVLGKVPDASSLANHFQELLSIEIQGKARKTYLKALRKEMLVVARETMSLKGWGKFKAALSLDELFGEAYLQRISVNGVIRSEDEYRKTLIELDILIHSAGDSGHRPEIERLIIDVNAVLAQSLFSSPR</sequence>
<evidence type="ECO:0000313" key="1">
    <source>
        <dbReference type="EMBL" id="MDT0338585.1"/>
    </source>
</evidence>